<dbReference type="Proteomes" id="UP000295680">
    <property type="component" value="Unassembled WGS sequence"/>
</dbReference>
<feature type="signal peptide" evidence="1">
    <location>
        <begin position="1"/>
        <end position="19"/>
    </location>
</feature>
<dbReference type="RefSeq" id="WP_132112287.1">
    <property type="nucleotide sequence ID" value="NZ_SLWS01000001.1"/>
</dbReference>
<name>A0A4R2K6Z0_9PSEU</name>
<organism evidence="2 3">
    <name type="scientific">Actinocrispum wychmicini</name>
    <dbReference type="NCBI Taxonomy" id="1213861"/>
    <lineage>
        <taxon>Bacteria</taxon>
        <taxon>Bacillati</taxon>
        <taxon>Actinomycetota</taxon>
        <taxon>Actinomycetes</taxon>
        <taxon>Pseudonocardiales</taxon>
        <taxon>Pseudonocardiaceae</taxon>
        <taxon>Actinocrispum</taxon>
    </lineage>
</organism>
<protein>
    <recommendedName>
        <fullName evidence="4">Lipoprotein LprG</fullName>
    </recommendedName>
</protein>
<comment type="caution">
    <text evidence="2">The sequence shown here is derived from an EMBL/GenBank/DDBJ whole genome shotgun (WGS) entry which is preliminary data.</text>
</comment>
<evidence type="ECO:0008006" key="4">
    <source>
        <dbReference type="Google" id="ProtNLM"/>
    </source>
</evidence>
<dbReference type="AlphaFoldDB" id="A0A4R2K6Z0"/>
<keyword evidence="3" id="KW-1185">Reference proteome</keyword>
<dbReference type="SUPFAM" id="SSF89392">
    <property type="entry name" value="Prokaryotic lipoproteins and lipoprotein localization factors"/>
    <property type="match status" value="1"/>
</dbReference>
<dbReference type="Gene3D" id="2.50.20.20">
    <property type="match status" value="1"/>
</dbReference>
<sequence>MRKTLVAAAGLALVLTVAGCGTKENGTPVAADNNSASTGGGSGGGLKIFGNTLDLAGAVKNNNKATSAKMSIDMSGSAGSAGAISMKGSGAFKVDGSNVAMQMSLDMSSLGTMEMRIVDKALYMKLPANLAGQAGMSADKPWVKISADGTDPLSKTLGPMIENMSSNFDVSKQMEQIKAAGQITKSAKETLDGQETTHYWITVDMAKAAQSLPDPEMRKLAEQAAGTAGMKTINEEFWVNADNLPVQVVVATPIAQGQSANVTVKYTDWGQPVDVQAPPASQVGEMPR</sequence>
<reference evidence="2 3" key="1">
    <citation type="submission" date="2019-03" db="EMBL/GenBank/DDBJ databases">
        <title>Genomic Encyclopedia of Type Strains, Phase IV (KMG-IV): sequencing the most valuable type-strain genomes for metagenomic binning, comparative biology and taxonomic classification.</title>
        <authorList>
            <person name="Goeker M."/>
        </authorList>
    </citation>
    <scope>NUCLEOTIDE SEQUENCE [LARGE SCALE GENOMIC DNA]</scope>
    <source>
        <strain evidence="2 3">DSM 45934</strain>
    </source>
</reference>
<dbReference type="InterPro" id="IPR029046">
    <property type="entry name" value="LolA/LolB/LppX"/>
</dbReference>
<proteinExistence type="predicted"/>
<dbReference type="EMBL" id="SLWS01000001">
    <property type="protein sequence ID" value="TCO65709.1"/>
    <property type="molecule type" value="Genomic_DNA"/>
</dbReference>
<keyword evidence="1" id="KW-0732">Signal</keyword>
<accession>A0A4R2K6Z0</accession>
<evidence type="ECO:0000256" key="1">
    <source>
        <dbReference type="SAM" id="SignalP"/>
    </source>
</evidence>
<dbReference type="OrthoDB" id="3427828at2"/>
<feature type="chain" id="PRO_5038903753" description="Lipoprotein LprG" evidence="1">
    <location>
        <begin position="20"/>
        <end position="288"/>
    </location>
</feature>
<dbReference type="PROSITE" id="PS51257">
    <property type="entry name" value="PROKAR_LIPOPROTEIN"/>
    <property type="match status" value="1"/>
</dbReference>
<evidence type="ECO:0000313" key="3">
    <source>
        <dbReference type="Proteomes" id="UP000295680"/>
    </source>
</evidence>
<evidence type="ECO:0000313" key="2">
    <source>
        <dbReference type="EMBL" id="TCO65709.1"/>
    </source>
</evidence>
<gene>
    <name evidence="2" type="ORF">EV192_1011501</name>
</gene>